<evidence type="ECO:0000313" key="2">
    <source>
        <dbReference type="Proteomes" id="UP000265703"/>
    </source>
</evidence>
<dbReference type="InterPro" id="IPR011009">
    <property type="entry name" value="Kinase-like_dom_sf"/>
</dbReference>
<protein>
    <recommendedName>
        <fullName evidence="3">Serine-threonine/tyrosine-protein kinase catalytic domain-containing protein</fullName>
    </recommendedName>
</protein>
<dbReference type="SUPFAM" id="SSF56112">
    <property type="entry name" value="Protein kinase-like (PK-like)"/>
    <property type="match status" value="1"/>
</dbReference>
<gene>
    <name evidence="1" type="ORF">C1645_813107</name>
</gene>
<accession>A0A397TTH8</accession>
<reference evidence="1 2" key="1">
    <citation type="submission" date="2018-06" db="EMBL/GenBank/DDBJ databases">
        <title>Comparative genomics reveals the genomic features of Rhizophagus irregularis, R. cerebriforme, R. diaphanum and Gigaspora rosea, and their symbiotic lifestyle signature.</title>
        <authorList>
            <person name="Morin E."/>
            <person name="San Clemente H."/>
            <person name="Chen E.C.H."/>
            <person name="De La Providencia I."/>
            <person name="Hainaut M."/>
            <person name="Kuo A."/>
            <person name="Kohler A."/>
            <person name="Murat C."/>
            <person name="Tang N."/>
            <person name="Roy S."/>
            <person name="Loubradou J."/>
            <person name="Henrissat B."/>
            <person name="Grigoriev I.V."/>
            <person name="Corradi N."/>
            <person name="Roux C."/>
            <person name="Martin F.M."/>
        </authorList>
    </citation>
    <scope>NUCLEOTIDE SEQUENCE [LARGE SCALE GENOMIC DNA]</scope>
    <source>
        <strain evidence="1 2">DAOM 227022</strain>
    </source>
</reference>
<dbReference type="Proteomes" id="UP000265703">
    <property type="component" value="Unassembled WGS sequence"/>
</dbReference>
<organism evidence="1 2">
    <name type="scientific">Glomus cerebriforme</name>
    <dbReference type="NCBI Taxonomy" id="658196"/>
    <lineage>
        <taxon>Eukaryota</taxon>
        <taxon>Fungi</taxon>
        <taxon>Fungi incertae sedis</taxon>
        <taxon>Mucoromycota</taxon>
        <taxon>Glomeromycotina</taxon>
        <taxon>Glomeromycetes</taxon>
        <taxon>Glomerales</taxon>
        <taxon>Glomeraceae</taxon>
        <taxon>Glomus</taxon>
    </lineage>
</organism>
<keyword evidence="2" id="KW-1185">Reference proteome</keyword>
<evidence type="ECO:0008006" key="3">
    <source>
        <dbReference type="Google" id="ProtNLM"/>
    </source>
</evidence>
<dbReference type="AlphaFoldDB" id="A0A397TTH8"/>
<dbReference type="EMBL" id="QKYT01000019">
    <property type="protein sequence ID" value="RIA98224.1"/>
    <property type="molecule type" value="Genomic_DNA"/>
</dbReference>
<name>A0A397TTH8_9GLOM</name>
<proteinExistence type="predicted"/>
<evidence type="ECO:0000313" key="1">
    <source>
        <dbReference type="EMBL" id="RIA98224.1"/>
    </source>
</evidence>
<sequence>MPHEEFLEIKICQGLRTSFNIKVSQLIVDIFKQCADEVPSKRPTAKYLHEIFRQWKFDLYFNYKKNEIYKIFIQVDLNFNNLPEQKNADDEEKYSNS</sequence>
<dbReference type="Gene3D" id="1.10.510.10">
    <property type="entry name" value="Transferase(Phosphotransferase) domain 1"/>
    <property type="match status" value="1"/>
</dbReference>
<comment type="caution">
    <text evidence="1">The sequence shown here is derived from an EMBL/GenBank/DDBJ whole genome shotgun (WGS) entry which is preliminary data.</text>
</comment>